<dbReference type="InterPro" id="IPR002220">
    <property type="entry name" value="DapA-like"/>
</dbReference>
<comment type="subunit">
    <text evidence="12">Homotetramer; dimer of dimers.</text>
</comment>
<accession>A0ABT0BRD1</accession>
<evidence type="ECO:0000256" key="3">
    <source>
        <dbReference type="ARBA" id="ARBA00007592"/>
    </source>
</evidence>
<evidence type="ECO:0000256" key="10">
    <source>
        <dbReference type="ARBA" id="ARBA00023270"/>
    </source>
</evidence>
<dbReference type="InterPro" id="IPR005263">
    <property type="entry name" value="DapA"/>
</dbReference>
<dbReference type="Gene3D" id="3.20.20.70">
    <property type="entry name" value="Aldolase class I"/>
    <property type="match status" value="1"/>
</dbReference>
<evidence type="ECO:0000256" key="4">
    <source>
        <dbReference type="ARBA" id="ARBA00012086"/>
    </source>
</evidence>
<comment type="similarity">
    <text evidence="3 12 13">Belongs to the DapA family.</text>
</comment>
<dbReference type="EC" id="4.3.3.7" evidence="4 12"/>
<evidence type="ECO:0000256" key="6">
    <source>
        <dbReference type="ARBA" id="ARBA00022605"/>
    </source>
</evidence>
<evidence type="ECO:0000256" key="2">
    <source>
        <dbReference type="ARBA" id="ARBA00005120"/>
    </source>
</evidence>
<comment type="caution">
    <text evidence="14">The sequence shown here is derived from an EMBL/GenBank/DDBJ whole genome shotgun (WGS) entry which is preliminary data.</text>
</comment>
<dbReference type="PROSITE" id="PS00666">
    <property type="entry name" value="DHDPS_2"/>
    <property type="match status" value="1"/>
</dbReference>
<evidence type="ECO:0000256" key="5">
    <source>
        <dbReference type="ARBA" id="ARBA00022490"/>
    </source>
</evidence>
<reference evidence="14 15" key="1">
    <citation type="submission" date="2022-04" db="EMBL/GenBank/DDBJ databases">
        <title>Identification of a novel bacterium isolated from mangrove sediments.</title>
        <authorList>
            <person name="Pan X."/>
        </authorList>
    </citation>
    <scope>NUCLEOTIDE SEQUENCE [LARGE SCALE GENOMIC DNA]</scope>
    <source>
        <strain evidence="14 15">B2638</strain>
    </source>
</reference>
<evidence type="ECO:0000313" key="14">
    <source>
        <dbReference type="EMBL" id="MCJ2187626.1"/>
    </source>
</evidence>
<feature type="site" description="Part of a proton relay during catalysis" evidence="12">
    <location>
        <position position="114"/>
    </location>
</feature>
<evidence type="ECO:0000256" key="13">
    <source>
        <dbReference type="PIRNR" id="PIRNR001365"/>
    </source>
</evidence>
<dbReference type="PANTHER" id="PTHR12128">
    <property type="entry name" value="DIHYDRODIPICOLINATE SYNTHASE"/>
    <property type="match status" value="1"/>
</dbReference>
<comment type="pathway">
    <text evidence="2 12">Amino-acid biosynthesis; L-lysine biosynthesis via DAP pathway; (S)-tetrahydrodipicolinate from L-aspartate: step 3/4.</text>
</comment>
<dbReference type="SUPFAM" id="SSF51569">
    <property type="entry name" value="Aldolase"/>
    <property type="match status" value="1"/>
</dbReference>
<evidence type="ECO:0000256" key="8">
    <source>
        <dbReference type="ARBA" id="ARBA00023154"/>
    </source>
</evidence>
<dbReference type="PANTHER" id="PTHR12128:SF66">
    <property type="entry name" value="4-HYDROXY-2-OXOGLUTARATE ALDOLASE, MITOCHONDRIAL"/>
    <property type="match status" value="1"/>
</dbReference>
<dbReference type="RefSeq" id="WP_243921492.1">
    <property type="nucleotide sequence ID" value="NZ_JALHLG010000016.1"/>
</dbReference>
<dbReference type="Pfam" id="PF00701">
    <property type="entry name" value="DHDPS"/>
    <property type="match status" value="1"/>
</dbReference>
<gene>
    <name evidence="12 14" type="primary">dapA</name>
    <name evidence="14" type="ORF">MTR66_12470</name>
</gene>
<feature type="binding site" evidence="12">
    <location>
        <position position="52"/>
    </location>
    <ligand>
        <name>pyruvate</name>
        <dbReference type="ChEBI" id="CHEBI:15361"/>
    </ligand>
</feature>
<sequence>MIELKPDFLRGSYPPVITPFTADGAVDYDAYAGLVEFQIREGSHGIVVNGTTAEPSLLTVEERQRLLEKALEVVDKRIPVVAATGSQSHAETAALTDHATKAGADALLVVTPYYVRPPQRGLVAYFSDIGARTDLPVMMYHIPGRAAVTVPIDTLETIAAATPNFVGMKHAAVDMGLMTEAIDSFGPDFRVFVGLEELSFPMMAMGACGMVNAVSNIAPGPIAQLFEAVNRGDLAEARRLHYALFDLNRAVFFDTNPIAIKYMAKKLGILAENHHRLPMMPATPDVERRLDAVLAKAGLISQQETEYA</sequence>
<comment type="catalytic activity">
    <reaction evidence="11 12">
        <text>L-aspartate 4-semialdehyde + pyruvate = (2S,4S)-4-hydroxy-2,3,4,5-tetrahydrodipicolinate + H2O + H(+)</text>
        <dbReference type="Rhea" id="RHEA:34171"/>
        <dbReference type="ChEBI" id="CHEBI:15361"/>
        <dbReference type="ChEBI" id="CHEBI:15377"/>
        <dbReference type="ChEBI" id="CHEBI:15378"/>
        <dbReference type="ChEBI" id="CHEBI:67139"/>
        <dbReference type="ChEBI" id="CHEBI:537519"/>
        <dbReference type="EC" id="4.3.3.7"/>
    </reaction>
</comment>
<dbReference type="NCBIfam" id="TIGR00674">
    <property type="entry name" value="dapA"/>
    <property type="match status" value="1"/>
</dbReference>
<keyword evidence="15" id="KW-1185">Reference proteome</keyword>
<dbReference type="InterPro" id="IPR013785">
    <property type="entry name" value="Aldolase_TIM"/>
</dbReference>
<dbReference type="GO" id="GO:0008840">
    <property type="term" value="F:4-hydroxy-tetrahydrodipicolinate synthase activity"/>
    <property type="evidence" value="ECO:0007669"/>
    <property type="project" value="UniProtKB-EC"/>
</dbReference>
<dbReference type="HAMAP" id="MF_00418">
    <property type="entry name" value="DapA"/>
    <property type="match status" value="1"/>
</dbReference>
<dbReference type="SMART" id="SM01130">
    <property type="entry name" value="DHDPS"/>
    <property type="match status" value="1"/>
</dbReference>
<dbReference type="PRINTS" id="PR00146">
    <property type="entry name" value="DHPICSNTHASE"/>
</dbReference>
<organism evidence="14 15">
    <name type="scientific">Novosphingobium beihaiensis</name>
    <dbReference type="NCBI Taxonomy" id="2930389"/>
    <lineage>
        <taxon>Bacteria</taxon>
        <taxon>Pseudomonadati</taxon>
        <taxon>Pseudomonadota</taxon>
        <taxon>Alphaproteobacteria</taxon>
        <taxon>Sphingomonadales</taxon>
        <taxon>Sphingomonadaceae</taxon>
        <taxon>Novosphingobium</taxon>
    </lineage>
</organism>
<name>A0ABT0BRD1_9SPHN</name>
<evidence type="ECO:0000256" key="1">
    <source>
        <dbReference type="ARBA" id="ARBA00003294"/>
    </source>
</evidence>
<evidence type="ECO:0000256" key="11">
    <source>
        <dbReference type="ARBA" id="ARBA00047836"/>
    </source>
</evidence>
<comment type="caution">
    <text evidence="12">Was originally thought to be a dihydrodipicolinate synthase (DHDPS), catalyzing the condensation of (S)-aspartate-beta-semialdehyde [(S)-ASA] and pyruvate to dihydrodipicolinate (DHDP). However, it was shown in E.coli that the product of the enzymatic reaction is not dihydrodipicolinate but in fact (4S)-4-hydroxy-2,3,4,5-tetrahydro-(2S)-dipicolinic acid (HTPA), and that the consecutive dehydration reaction leading to DHDP is not spontaneous but catalyzed by DapB.</text>
</comment>
<evidence type="ECO:0000256" key="9">
    <source>
        <dbReference type="ARBA" id="ARBA00023239"/>
    </source>
</evidence>
<keyword evidence="10 12" id="KW-0704">Schiff base</keyword>
<keyword evidence="5 12" id="KW-0963">Cytoplasm</keyword>
<keyword evidence="6 12" id="KW-0028">Amino-acid biosynthesis</keyword>
<protein>
    <recommendedName>
        <fullName evidence="4 12">4-hydroxy-tetrahydrodipicolinate synthase</fullName>
        <shortName evidence="12">HTPA synthase</shortName>
        <ecNumber evidence="4 12">4.3.3.7</ecNumber>
    </recommendedName>
</protein>
<dbReference type="Proteomes" id="UP001202281">
    <property type="component" value="Unassembled WGS sequence"/>
</dbReference>
<keyword evidence="8 12" id="KW-0457">Lysine biosynthesis</keyword>
<evidence type="ECO:0000313" key="15">
    <source>
        <dbReference type="Proteomes" id="UP001202281"/>
    </source>
</evidence>
<feature type="active site" description="Proton donor/acceptor" evidence="12">
    <location>
        <position position="140"/>
    </location>
</feature>
<evidence type="ECO:0000256" key="7">
    <source>
        <dbReference type="ARBA" id="ARBA00022915"/>
    </source>
</evidence>
<dbReference type="PIRSF" id="PIRSF001365">
    <property type="entry name" value="DHDPS"/>
    <property type="match status" value="1"/>
</dbReference>
<comment type="function">
    <text evidence="1 12">Catalyzes the condensation of (S)-aspartate-beta-semialdehyde [(S)-ASA] and pyruvate to 4-hydroxy-tetrahydrodipicolinate (HTPA).</text>
</comment>
<comment type="subcellular location">
    <subcellularLocation>
        <location evidence="12">Cytoplasm</location>
    </subcellularLocation>
</comment>
<proteinExistence type="inferred from homology"/>
<dbReference type="InterPro" id="IPR020625">
    <property type="entry name" value="Schiff_base-form_aldolases_AS"/>
</dbReference>
<feature type="site" description="Part of a proton relay during catalysis" evidence="12">
    <location>
        <position position="51"/>
    </location>
</feature>
<keyword evidence="9 12" id="KW-0456">Lyase</keyword>
<feature type="binding site" evidence="12">
    <location>
        <position position="211"/>
    </location>
    <ligand>
        <name>pyruvate</name>
        <dbReference type="ChEBI" id="CHEBI:15361"/>
    </ligand>
</feature>
<dbReference type="EMBL" id="JALHLG010000016">
    <property type="protein sequence ID" value="MCJ2187626.1"/>
    <property type="molecule type" value="Genomic_DNA"/>
</dbReference>
<dbReference type="CDD" id="cd00950">
    <property type="entry name" value="DHDPS"/>
    <property type="match status" value="1"/>
</dbReference>
<keyword evidence="7 12" id="KW-0220">Diaminopimelate biosynthesis</keyword>
<evidence type="ECO:0000256" key="12">
    <source>
        <dbReference type="HAMAP-Rule" id="MF_00418"/>
    </source>
</evidence>
<feature type="active site" description="Schiff-base intermediate with substrate" evidence="12">
    <location>
        <position position="169"/>
    </location>
</feature>